<keyword evidence="3" id="KW-1185">Reference proteome</keyword>
<accession>A0A0M9A533</accession>
<protein>
    <submittedName>
        <fullName evidence="2">Uncharacterized protein</fullName>
    </submittedName>
</protein>
<evidence type="ECO:0000256" key="1">
    <source>
        <dbReference type="SAM" id="Phobius"/>
    </source>
</evidence>
<organism evidence="2 3">
    <name type="scientific">Melipona quadrifasciata</name>
    <dbReference type="NCBI Taxonomy" id="166423"/>
    <lineage>
        <taxon>Eukaryota</taxon>
        <taxon>Metazoa</taxon>
        <taxon>Ecdysozoa</taxon>
        <taxon>Arthropoda</taxon>
        <taxon>Hexapoda</taxon>
        <taxon>Insecta</taxon>
        <taxon>Pterygota</taxon>
        <taxon>Neoptera</taxon>
        <taxon>Endopterygota</taxon>
        <taxon>Hymenoptera</taxon>
        <taxon>Apocrita</taxon>
        <taxon>Aculeata</taxon>
        <taxon>Apoidea</taxon>
        <taxon>Anthophila</taxon>
        <taxon>Apidae</taxon>
        <taxon>Melipona</taxon>
    </lineage>
</organism>
<dbReference type="Proteomes" id="UP000053105">
    <property type="component" value="Unassembled WGS sequence"/>
</dbReference>
<dbReference type="EMBL" id="KQ435745">
    <property type="protein sequence ID" value="KOX76626.1"/>
    <property type="molecule type" value="Genomic_DNA"/>
</dbReference>
<reference evidence="2 3" key="1">
    <citation type="submission" date="2015-07" db="EMBL/GenBank/DDBJ databases">
        <title>The genome of Melipona quadrifasciata.</title>
        <authorList>
            <person name="Pan H."/>
            <person name="Kapheim K."/>
        </authorList>
    </citation>
    <scope>NUCLEOTIDE SEQUENCE [LARGE SCALE GENOMIC DNA]</scope>
    <source>
        <strain evidence="2">0111107301</strain>
        <tissue evidence="2">Whole body</tissue>
    </source>
</reference>
<evidence type="ECO:0000313" key="3">
    <source>
        <dbReference type="Proteomes" id="UP000053105"/>
    </source>
</evidence>
<gene>
    <name evidence="2" type="ORF">WN51_11260</name>
</gene>
<proteinExistence type="predicted"/>
<feature type="transmembrane region" description="Helical" evidence="1">
    <location>
        <begin position="112"/>
        <end position="131"/>
    </location>
</feature>
<keyword evidence="1" id="KW-0812">Transmembrane</keyword>
<keyword evidence="1" id="KW-0472">Membrane</keyword>
<dbReference type="AlphaFoldDB" id="A0A0M9A533"/>
<sequence>MATLSGHAVDIPEAGVTVCWDWRDTVARNTVAVDGSNWGYQPYSTGRGSLDKEAYSANELVIAREASVSARKNNDYSTWVDLQAKIHVRRGIGSTTVETVLNSDIKMYYNTLVIDCVILPLFIPVLFLILFD</sequence>
<keyword evidence="1" id="KW-1133">Transmembrane helix</keyword>
<evidence type="ECO:0000313" key="2">
    <source>
        <dbReference type="EMBL" id="KOX76626.1"/>
    </source>
</evidence>
<name>A0A0M9A533_9HYME</name>